<proteinExistence type="predicted"/>
<evidence type="ECO:0000256" key="1">
    <source>
        <dbReference type="ARBA" id="ARBA00004141"/>
    </source>
</evidence>
<dbReference type="PANTHER" id="PTHR17920">
    <property type="entry name" value="TRANSMEMBRANE AND COILED-COIL DOMAIN-CONTAINING PROTEIN 4 TMCO4"/>
    <property type="match status" value="1"/>
</dbReference>
<dbReference type="WBParaSite" id="nRc.2.0.1.t35835-RA">
    <property type="protein sequence ID" value="nRc.2.0.1.t35835-RA"/>
    <property type="gene ID" value="nRc.2.0.1.g35835"/>
</dbReference>
<evidence type="ECO:0000256" key="2">
    <source>
        <dbReference type="ARBA" id="ARBA00022692"/>
    </source>
</evidence>
<comment type="subcellular location">
    <subcellularLocation>
        <location evidence="1">Membrane</location>
        <topology evidence="1">Multi-pass membrane protein</topology>
    </subcellularLocation>
</comment>
<dbReference type="Proteomes" id="UP000887565">
    <property type="component" value="Unplaced"/>
</dbReference>
<keyword evidence="6" id="KW-1185">Reference proteome</keyword>
<name>A0A915KBU0_ROMCU</name>
<keyword evidence="4 5" id="KW-0472">Membrane</keyword>
<keyword evidence="3 5" id="KW-1133">Transmembrane helix</keyword>
<organism evidence="6 7">
    <name type="scientific">Romanomermis culicivorax</name>
    <name type="common">Nematode worm</name>
    <dbReference type="NCBI Taxonomy" id="13658"/>
    <lineage>
        <taxon>Eukaryota</taxon>
        <taxon>Metazoa</taxon>
        <taxon>Ecdysozoa</taxon>
        <taxon>Nematoda</taxon>
        <taxon>Enoplea</taxon>
        <taxon>Dorylaimia</taxon>
        <taxon>Mermithida</taxon>
        <taxon>Mermithoidea</taxon>
        <taxon>Mermithidae</taxon>
        <taxon>Romanomermis</taxon>
    </lineage>
</organism>
<evidence type="ECO:0000256" key="4">
    <source>
        <dbReference type="ARBA" id="ARBA00023136"/>
    </source>
</evidence>
<evidence type="ECO:0000256" key="3">
    <source>
        <dbReference type="ARBA" id="ARBA00022989"/>
    </source>
</evidence>
<feature type="transmembrane region" description="Helical" evidence="5">
    <location>
        <begin position="214"/>
        <end position="233"/>
    </location>
</feature>
<dbReference type="AlphaFoldDB" id="A0A915KBU0"/>
<dbReference type="GO" id="GO:0016020">
    <property type="term" value="C:membrane"/>
    <property type="evidence" value="ECO:0007669"/>
    <property type="project" value="UniProtKB-SubCell"/>
</dbReference>
<dbReference type="InterPro" id="IPR007941">
    <property type="entry name" value="DUF726"/>
</dbReference>
<sequence>MTDENPTSSITINNNNIKFGTSEDDMIEQQIEAAIDLPICLHVSTKFAFCSYAATIMRLDFVEDWGKEFCLAILNLLVKHFRLDIDLTEVDDASPSSGKVHEIYECFEPPNVKNRSIDIVEYVQDIKSDPFIQQNGVLTIIADLITIFLKTGCYDARYRILLKHMCAFLAVSWDNVEQCEEGVVHLLEQATSTESEEDARCRKHREKVKKLKRYLMIGAGSAVGGVLIGMDTIRKLNTEL</sequence>
<keyword evidence="2 5" id="KW-0812">Transmembrane</keyword>
<reference evidence="7" key="1">
    <citation type="submission" date="2022-11" db="UniProtKB">
        <authorList>
            <consortium name="WormBaseParasite"/>
        </authorList>
    </citation>
    <scope>IDENTIFICATION</scope>
</reference>
<evidence type="ECO:0000313" key="7">
    <source>
        <dbReference type="WBParaSite" id="nRc.2.0.1.t35835-RA"/>
    </source>
</evidence>
<evidence type="ECO:0000256" key="5">
    <source>
        <dbReference type="SAM" id="Phobius"/>
    </source>
</evidence>
<evidence type="ECO:0000313" key="6">
    <source>
        <dbReference type="Proteomes" id="UP000887565"/>
    </source>
</evidence>
<dbReference type="PANTHER" id="PTHR17920:SF3">
    <property type="entry name" value="TRANSMEMBRANE AND COILED-COIL DOMAIN-CONTAINING PROTEIN 4"/>
    <property type="match status" value="1"/>
</dbReference>
<protein>
    <submittedName>
        <fullName evidence="7">Uncharacterized protein</fullName>
    </submittedName>
</protein>
<accession>A0A915KBU0</accession>